<dbReference type="InterPro" id="IPR050708">
    <property type="entry name" value="T6SS_VgrG/RHS"/>
</dbReference>
<feature type="region of interest" description="Disordered" evidence="5">
    <location>
        <begin position="1099"/>
        <end position="1133"/>
    </location>
</feature>
<gene>
    <name evidence="8" type="ORF">O0S08_37140</name>
</gene>
<accession>A0ABY7GXY5</accession>
<dbReference type="PANTHER" id="PTHR32305:SF15">
    <property type="entry name" value="PROTEIN RHSA-RELATED"/>
    <property type="match status" value="1"/>
</dbReference>
<feature type="chain" id="PRO_5047351786" evidence="6">
    <location>
        <begin position="26"/>
        <end position="1960"/>
    </location>
</feature>
<evidence type="ECO:0000259" key="7">
    <source>
        <dbReference type="Pfam" id="PF12256"/>
    </source>
</evidence>
<evidence type="ECO:0000256" key="2">
    <source>
        <dbReference type="ARBA" id="ARBA00022525"/>
    </source>
</evidence>
<dbReference type="Pfam" id="PF13517">
    <property type="entry name" value="FG-GAP_3"/>
    <property type="match status" value="1"/>
</dbReference>
<evidence type="ECO:0000256" key="3">
    <source>
        <dbReference type="ARBA" id="ARBA00022729"/>
    </source>
</evidence>
<name>A0ABY7GXY5_9BACT</name>
<dbReference type="NCBIfam" id="TIGR03696">
    <property type="entry name" value="Rhs_assc_core"/>
    <property type="match status" value="1"/>
</dbReference>
<dbReference type="InterPro" id="IPR028994">
    <property type="entry name" value="Integrin_alpha_N"/>
</dbReference>
<dbReference type="Gene3D" id="2.130.10.130">
    <property type="entry name" value="Integrin alpha, N-terminal"/>
    <property type="match status" value="1"/>
</dbReference>
<evidence type="ECO:0000256" key="4">
    <source>
        <dbReference type="ARBA" id="ARBA00023026"/>
    </source>
</evidence>
<keyword evidence="9" id="KW-1185">Reference proteome</keyword>
<feature type="signal peptide" evidence="6">
    <location>
        <begin position="1"/>
        <end position="25"/>
    </location>
</feature>
<keyword evidence="3 6" id="KW-0732">Signal</keyword>
<dbReference type="InterPro" id="IPR006530">
    <property type="entry name" value="YD"/>
</dbReference>
<keyword evidence="2" id="KW-0964">Secreted</keyword>
<dbReference type="Gene3D" id="2.180.10.10">
    <property type="entry name" value="RHS repeat-associated core"/>
    <property type="match status" value="2"/>
</dbReference>
<evidence type="ECO:0000313" key="8">
    <source>
        <dbReference type="EMBL" id="WAS91843.1"/>
    </source>
</evidence>
<dbReference type="Pfam" id="PF03534">
    <property type="entry name" value="SpvB"/>
    <property type="match status" value="1"/>
</dbReference>
<organism evidence="8 9">
    <name type="scientific">Nannocystis punicea</name>
    <dbReference type="NCBI Taxonomy" id="2995304"/>
    <lineage>
        <taxon>Bacteria</taxon>
        <taxon>Pseudomonadati</taxon>
        <taxon>Myxococcota</taxon>
        <taxon>Polyangia</taxon>
        <taxon>Nannocystales</taxon>
        <taxon>Nannocystaceae</taxon>
        <taxon>Nannocystis</taxon>
    </lineage>
</organism>
<evidence type="ECO:0000313" key="9">
    <source>
        <dbReference type="Proteomes" id="UP001164459"/>
    </source>
</evidence>
<reference evidence="8" key="1">
    <citation type="submission" date="2022-11" db="EMBL/GenBank/DDBJ databases">
        <title>Minimal conservation of predation-associated metabolite biosynthetic gene clusters underscores biosynthetic potential of Myxococcota including descriptions for ten novel species: Archangium lansinium sp. nov., Myxococcus landrumus sp. nov., Nannocystis bai.</title>
        <authorList>
            <person name="Ahearne A."/>
            <person name="Stevens C."/>
            <person name="Dowd S."/>
        </authorList>
    </citation>
    <scope>NUCLEOTIDE SEQUENCE</scope>
    <source>
        <strain evidence="8">Fl3</strain>
    </source>
</reference>
<dbReference type="SUPFAM" id="SSF69318">
    <property type="entry name" value="Integrin alpha N-terminal domain"/>
    <property type="match status" value="1"/>
</dbReference>
<evidence type="ECO:0000256" key="1">
    <source>
        <dbReference type="ARBA" id="ARBA00004613"/>
    </source>
</evidence>
<dbReference type="RefSeq" id="WP_269034205.1">
    <property type="nucleotide sequence ID" value="NZ_CP114040.1"/>
</dbReference>
<feature type="domain" description="Insecticide toxin TcdB middle/N-terminal" evidence="7">
    <location>
        <begin position="567"/>
        <end position="714"/>
    </location>
</feature>
<dbReference type="InterPro" id="IPR022045">
    <property type="entry name" value="TcdB_toxin_mid/N"/>
</dbReference>
<evidence type="ECO:0000256" key="5">
    <source>
        <dbReference type="SAM" id="MobiDB-lite"/>
    </source>
</evidence>
<protein>
    <submittedName>
        <fullName evidence="8">SpvB/TcaC N-terminal domain-containing protein</fullName>
    </submittedName>
</protein>
<dbReference type="InterPro" id="IPR022385">
    <property type="entry name" value="Rhs_assc_core"/>
</dbReference>
<evidence type="ECO:0000256" key="6">
    <source>
        <dbReference type="SAM" id="SignalP"/>
    </source>
</evidence>
<dbReference type="InterPro" id="IPR013517">
    <property type="entry name" value="FG-GAP"/>
</dbReference>
<dbReference type="Pfam" id="PF12256">
    <property type="entry name" value="TcdB_toxin_midN"/>
    <property type="match status" value="1"/>
</dbReference>
<comment type="subcellular location">
    <subcellularLocation>
        <location evidence="1">Secreted</location>
    </subcellularLocation>
</comment>
<feature type="compositionally biased region" description="Basic and acidic residues" evidence="5">
    <location>
        <begin position="1111"/>
        <end position="1122"/>
    </location>
</feature>
<dbReference type="InterPro" id="IPR031325">
    <property type="entry name" value="RHS_repeat"/>
</dbReference>
<dbReference type="PANTHER" id="PTHR32305">
    <property type="match status" value="1"/>
</dbReference>
<keyword evidence="4" id="KW-0843">Virulence</keyword>
<dbReference type="EMBL" id="CP114040">
    <property type="protein sequence ID" value="WAS91843.1"/>
    <property type="molecule type" value="Genomic_DNA"/>
</dbReference>
<proteinExistence type="predicted"/>
<sequence length="1960" mass="211809">MRASLSSLIGVLALGAWLAPTLVHADTSATLATAINLPKGPATIEGHGQGYDVSAASGLPSIRYALEVPPGRAGLDPQLALQYDAGSGAGPVGLGWSLEQPAVERSLHGGLPRYDGTDRWKLRGLGGGEDLVEVEDGIYRERIEQGAPVVVRALAGGAMSAVTTDGTGYLFGLEPEARLEENGNVYRLELSAVTDPHGNRLDFQYVRPEGSLPLLAAIRYNDGRAAVRFEYEARPDIVRSRAPGFATELRHRLRTIATEFDGAVVRTTTLEYSSDAWRPSSSLTTIRTVASDGAALPSWRLDYTGAAEEARVAVFAGAPALDPTADGRAWVDIDGDALPDLLDASPGAWRYRKGRGDSLAATWTDIPSPALALTKSARFADLTGDGIEDLLAQPNAGEVWAYTTKTGAPFGEVTPITLDVSFELADPRVAVVDLNLDGRIDVLRHEDADGWIWLRHRDQPGYLAAEAVAPPPAGMRLGDPGVQLADMDGDRIPELVRVMQSESRVLVAGGEGRGLFADPVEFAGVPAMIEQERWELSDVNGDGAADLVRLGAALEVHVNQLDGRFAHALTATWPEVQADEVLVLSDVDANGTIEVLRIDTDGSDPWRVWSIGARPGLLVGVQTALSYSHAFSYTTAAALALADADAGEGWAFTPPTATPVLAESREADAHTPWTRAAAHHVRDGWYDPARGEFRGFAELRTERPGDAFTEAATEIQRYDLGQGDEARKLQLVASETRSPRGVLVRDEHELEVDALAPGVRAVRRRATDTYHVEAGPEAAAVRTRTEWDHDAWGNVLEERALGRVDRMTGIDIPGDERITTHTYAVAASADAPRDRIAETVIADADGTQVSATRTHYDGPEERGLPLGHLGAQGVVRRVETWLASDTWIPTLRQRVDVHGNVTRIRDGEDGTLERRYDVDGLYPIEERLLLEGGEALTTRAAWDPAIGHPTQVVAQNGAARSFEYDRLGRLVADVEHGDSAELPTRRYRYFLAGDAGAPAVVTELRKHSGAPEIETSIQHIDGLGRSLARVTSDDAGVAAIVGEAIVYTAEGEIAERFMPHAAPASSLTPGQPPTPASDWPRVRHAYDALGRITHTRDADGRDTVTTYGPLRSEHREHEDLHPEPPYADTPELRLQDGLGRTTTLESHLVDRIIRDRYNFDAAGRVASHTDPAGHESRYTYDGAGRLAAIDSPDAGHIVQRYDDAGRLIERVTATGARVRWSHDRAGRLVHELALTPAGTTARESTRTYDGPGPWDRGYLSRVDDDAGHLEIGHDARGNVNLQARRFTAQAGAVTLTARTVFDAQNRPLREEYPDGSGFQRQYTARGLEEPLAGWVDGAALDAAGRWTRIDLANGVTRTRELDHAGRQLGERVVTDVATLRALTHAYDAAGLLGETRDLVGPTPHSPSLDARYQYDDQHRLVRAEEAGEVQVFAYTDDGNLSSFAGSEFTYDRVHPHAVADAHGQHLTYDDAGRLTRVAGDGPLSPGTWRWDPHDHLASFVAADGRRTEHVYDHAGREAIRREYTAAGALAHETLYLTPAVEVRDGRIVRWITWGGERIAEAPAKLPRGGYRPAAAALLVAFVLFALGVARSRPQLMRLAAVLALGLGAQSCRHEPGAASLLPDTQTRWHVSDRLGSAALVLDHHGEVVARDASTAYGMPHTAWREGQAAGPTYRFTDKEDLALAGAVTVGARHYLPALGRWATPDPRFLYEPAADLDNAGERNLYRYAANNPVANVDPDGHSFWSKLAKAGRSIAKGGNGLDAFMGIVDDAWTVVNPASSWVDRGVALVSLASEALPVSAGDAKDVYRYVRGADNVADAAKRVERRDYSEAAKAIEKYTGPKLGTYRELRSPGVPGTEAHHIIQNKSVENLPGYSRSQAPAIVLEGGAHLPGSPHHRATTVQREAGGGTYASERRIGYKALRKAGLTPQQARQAIEQADQYFGSLGVTPTTRTNIPKNRK</sequence>
<dbReference type="InterPro" id="IPR003284">
    <property type="entry name" value="Sal_SpvB"/>
</dbReference>
<dbReference type="Proteomes" id="UP001164459">
    <property type="component" value="Chromosome"/>
</dbReference>
<dbReference type="Pfam" id="PF05593">
    <property type="entry name" value="RHS_repeat"/>
    <property type="match status" value="2"/>
</dbReference>
<dbReference type="NCBIfam" id="TIGR01643">
    <property type="entry name" value="YD_repeat_2x"/>
    <property type="match status" value="2"/>
</dbReference>